<keyword evidence="3" id="KW-1003">Cell membrane</keyword>
<evidence type="ECO:0000256" key="5">
    <source>
        <dbReference type="ARBA" id="ARBA00022989"/>
    </source>
</evidence>
<evidence type="ECO:0000313" key="9">
    <source>
        <dbReference type="EMBL" id="MBE5919854.1"/>
    </source>
</evidence>
<organism evidence="9 10">
    <name type="scientific">Pseudobutyrivibrio ruminis</name>
    <dbReference type="NCBI Taxonomy" id="46206"/>
    <lineage>
        <taxon>Bacteria</taxon>
        <taxon>Bacillati</taxon>
        <taxon>Bacillota</taxon>
        <taxon>Clostridia</taxon>
        <taxon>Lachnospirales</taxon>
        <taxon>Lachnospiraceae</taxon>
        <taxon>Pseudobutyrivibrio</taxon>
    </lineage>
</organism>
<feature type="domain" description="Acyltransferase 3" evidence="8">
    <location>
        <begin position="74"/>
        <end position="384"/>
    </location>
</feature>
<comment type="subcellular location">
    <subcellularLocation>
        <location evidence="1">Cell membrane</location>
        <topology evidence="1">Multi-pass membrane protein</topology>
    </subcellularLocation>
</comment>
<feature type="transmembrane region" description="Helical" evidence="7">
    <location>
        <begin position="246"/>
        <end position="263"/>
    </location>
</feature>
<dbReference type="AlphaFoldDB" id="A0A927U7S8"/>
<evidence type="ECO:0000256" key="4">
    <source>
        <dbReference type="ARBA" id="ARBA00022692"/>
    </source>
</evidence>
<keyword evidence="9" id="KW-0012">Acyltransferase</keyword>
<proteinExistence type="inferred from homology"/>
<feature type="transmembrane region" description="Helical" evidence="7">
    <location>
        <begin position="9"/>
        <end position="28"/>
    </location>
</feature>
<reference evidence="9" key="1">
    <citation type="submission" date="2019-04" db="EMBL/GenBank/DDBJ databases">
        <title>Evolution of Biomass-Degrading Anaerobic Consortia Revealed by Metagenomics.</title>
        <authorList>
            <person name="Peng X."/>
        </authorList>
    </citation>
    <scope>NUCLEOTIDE SEQUENCE</scope>
    <source>
        <strain evidence="9">SIG311</strain>
    </source>
</reference>
<feature type="transmembrane region" description="Helical" evidence="7">
    <location>
        <begin position="34"/>
        <end position="52"/>
    </location>
</feature>
<sequence>MMKKGSLEVVYWFIIDLITIVLACLFSSHKANLWVVSIGVVGFSLYSIFKSYKTPGYLPNTLAIPENNRKPVYDYIRIIAVVFIISVHILGPDWENTKGMENTIIYHVLNYIRCFTGVSGDCLFIMISGALLLGFKEESVLTFYRKRLTKVVIPLIIYYLFYLWQYDAMGGLSVLQVIKKIITADYAGANVYHFWLIYIIISLYVIVPFLRYMLKDMPYKVLTSLVSVMFIYYLLTRFIINESAMPMHFSFWLMMFIMGYWYGRSETRKYDNIAILVGLLAAILFGIYLKLRTGLPDDFDSEYPLIIPASIGIMAIFFKLQNRLKNVYLIRLISKYSYGIILVHMLVINFAVKLYIYKYFSALYYQGLGFVLIVLITLIGSLITAYFIDNIFVNPITALLGRDFKQRR</sequence>
<feature type="transmembrane region" description="Helical" evidence="7">
    <location>
        <begin position="195"/>
        <end position="214"/>
    </location>
</feature>
<keyword evidence="5 7" id="KW-1133">Transmembrane helix</keyword>
<dbReference type="GO" id="GO:0016413">
    <property type="term" value="F:O-acetyltransferase activity"/>
    <property type="evidence" value="ECO:0007669"/>
    <property type="project" value="TreeGrafter"/>
</dbReference>
<evidence type="ECO:0000256" key="6">
    <source>
        <dbReference type="ARBA" id="ARBA00023136"/>
    </source>
</evidence>
<feature type="transmembrane region" description="Helical" evidence="7">
    <location>
        <begin position="363"/>
        <end position="388"/>
    </location>
</feature>
<accession>A0A927U7S8</accession>
<evidence type="ECO:0000313" key="10">
    <source>
        <dbReference type="Proteomes" id="UP000766246"/>
    </source>
</evidence>
<feature type="transmembrane region" description="Helical" evidence="7">
    <location>
        <begin position="338"/>
        <end position="357"/>
    </location>
</feature>
<evidence type="ECO:0000256" key="7">
    <source>
        <dbReference type="SAM" id="Phobius"/>
    </source>
</evidence>
<feature type="transmembrane region" description="Helical" evidence="7">
    <location>
        <begin position="72"/>
        <end position="90"/>
    </location>
</feature>
<dbReference type="Proteomes" id="UP000766246">
    <property type="component" value="Unassembled WGS sequence"/>
</dbReference>
<keyword evidence="6 7" id="KW-0472">Membrane</keyword>
<feature type="transmembrane region" description="Helical" evidence="7">
    <location>
        <begin position="110"/>
        <end position="135"/>
    </location>
</feature>
<protein>
    <submittedName>
        <fullName evidence="9">Acyltransferase</fullName>
    </submittedName>
</protein>
<comment type="caution">
    <text evidence="9">The sequence shown here is derived from an EMBL/GenBank/DDBJ whole genome shotgun (WGS) entry which is preliminary data.</text>
</comment>
<evidence type="ECO:0000256" key="2">
    <source>
        <dbReference type="ARBA" id="ARBA00007400"/>
    </source>
</evidence>
<keyword evidence="4 7" id="KW-0812">Transmembrane</keyword>
<feature type="transmembrane region" description="Helical" evidence="7">
    <location>
        <begin position="301"/>
        <end position="318"/>
    </location>
</feature>
<name>A0A927U7S8_9FIRM</name>
<dbReference type="PANTHER" id="PTHR40074:SF2">
    <property type="entry name" value="O-ACETYLTRANSFERASE WECH"/>
    <property type="match status" value="1"/>
</dbReference>
<dbReference type="InterPro" id="IPR002656">
    <property type="entry name" value="Acyl_transf_3_dom"/>
</dbReference>
<dbReference type="GO" id="GO:0005886">
    <property type="term" value="C:plasma membrane"/>
    <property type="evidence" value="ECO:0007669"/>
    <property type="project" value="UniProtKB-SubCell"/>
</dbReference>
<dbReference type="GO" id="GO:0009246">
    <property type="term" value="P:enterobacterial common antigen biosynthetic process"/>
    <property type="evidence" value="ECO:0007669"/>
    <property type="project" value="TreeGrafter"/>
</dbReference>
<evidence type="ECO:0000259" key="8">
    <source>
        <dbReference type="Pfam" id="PF01757"/>
    </source>
</evidence>
<gene>
    <name evidence="9" type="ORF">E7272_08415</name>
</gene>
<feature type="transmembrane region" description="Helical" evidence="7">
    <location>
        <begin position="221"/>
        <end position="240"/>
    </location>
</feature>
<dbReference type="Pfam" id="PF01757">
    <property type="entry name" value="Acyl_transf_3"/>
    <property type="match status" value="1"/>
</dbReference>
<dbReference type="EMBL" id="SVER01000019">
    <property type="protein sequence ID" value="MBE5919854.1"/>
    <property type="molecule type" value="Genomic_DNA"/>
</dbReference>
<feature type="transmembrane region" description="Helical" evidence="7">
    <location>
        <begin position="270"/>
        <end position="289"/>
    </location>
</feature>
<comment type="similarity">
    <text evidence="2">Belongs to the acyltransferase 3 family.</text>
</comment>
<evidence type="ECO:0000256" key="3">
    <source>
        <dbReference type="ARBA" id="ARBA00022475"/>
    </source>
</evidence>
<keyword evidence="9" id="KW-0808">Transferase</keyword>
<dbReference type="PANTHER" id="PTHR40074">
    <property type="entry name" value="O-ACETYLTRANSFERASE WECH"/>
    <property type="match status" value="1"/>
</dbReference>
<evidence type="ECO:0000256" key="1">
    <source>
        <dbReference type="ARBA" id="ARBA00004651"/>
    </source>
</evidence>